<protein>
    <recommendedName>
        <fullName evidence="4">Alpha/beta hydrolase</fullName>
    </recommendedName>
</protein>
<evidence type="ECO:0008006" key="4">
    <source>
        <dbReference type="Google" id="ProtNLM"/>
    </source>
</evidence>
<accession>A0A5R8P8S2</accession>
<feature type="signal peptide" evidence="1">
    <location>
        <begin position="1"/>
        <end position="19"/>
    </location>
</feature>
<dbReference type="AlphaFoldDB" id="A0A5R8P8S2"/>
<feature type="chain" id="PRO_5024362594" description="Alpha/beta hydrolase" evidence="1">
    <location>
        <begin position="20"/>
        <end position="574"/>
    </location>
</feature>
<evidence type="ECO:0000256" key="1">
    <source>
        <dbReference type="SAM" id="SignalP"/>
    </source>
</evidence>
<proteinExistence type="predicted"/>
<sequence>MTAAATSAVAFGTAPTANAAPVTAASDRQERVLEERDGVVVSYVSVRLPLSADAPPHPAECDRVGFRRYRPVDGPAASRDADHVVIQQQGLGGGAVNSDSVATNTVRSASALGQKIEFWALARRSQCLDETFGFDAALRSGNYLDAVDYYFNGKTIDGRRFAGFRQSQDLQVLDWMGLERVIRDQYELMLHEIPDQATRQQKFVCTGISLGGLVTGFFSDWDFDSNPATRDDAGYNQCAAFVAQDSMVSSDPAAIQNTPFFADVTDAVTGTANDVVKAGYGPGLIPRTFGSLPVLGTKAFLLLRLAGLAAHLDPDGESRLLEHLPREPEIELTLATLFSPTHVGFATNGVGDGTGTIRDYRFTNTALLGVLIDNNSTNFALVQQGVGALAGGPVRDKSFPNPGEATQVPILGGYMRLTAGNQRRVAPTDRTVLYTWRNYDDVAGVPFTAPNHEAADIRDAARQLATGSPNAYWESYFPLKIVVDIGAGYGGARHGDMADLRYAGMSRTKPNLVVFSGDSPVPPALTMFPPPALAQVHTNPGYTHVDTIGAAAVQNDGKPDYSGQFLAEFIGGLQ</sequence>
<dbReference type="Proteomes" id="UP000308349">
    <property type="component" value="Unassembled WGS sequence"/>
</dbReference>
<organism evidence="2 3">
    <name type="scientific">Nocardia cyriacigeorgica</name>
    <dbReference type="NCBI Taxonomy" id="135487"/>
    <lineage>
        <taxon>Bacteria</taxon>
        <taxon>Bacillati</taxon>
        <taxon>Actinomycetota</taxon>
        <taxon>Actinomycetes</taxon>
        <taxon>Mycobacteriales</taxon>
        <taxon>Nocardiaceae</taxon>
        <taxon>Nocardia</taxon>
    </lineage>
</organism>
<comment type="caution">
    <text evidence="2">The sequence shown here is derived from an EMBL/GenBank/DDBJ whole genome shotgun (WGS) entry which is preliminary data.</text>
</comment>
<name>A0A5R8P8S2_9NOCA</name>
<dbReference type="EMBL" id="VBUU01000031">
    <property type="protein sequence ID" value="TLG00366.1"/>
    <property type="molecule type" value="Genomic_DNA"/>
</dbReference>
<gene>
    <name evidence="2" type="ORF">FEK35_24145</name>
</gene>
<keyword evidence="1" id="KW-0732">Signal</keyword>
<dbReference type="OrthoDB" id="55081at2"/>
<evidence type="ECO:0000313" key="3">
    <source>
        <dbReference type="Proteomes" id="UP000308349"/>
    </source>
</evidence>
<reference evidence="2 3" key="1">
    <citation type="submission" date="2019-05" db="EMBL/GenBank/DDBJ databases">
        <title>Genomes sequences of two Nocardia cyriacigeorgica environmental isolates, type strains Nocardia asteroides ATCC 19247 and Nocardia cyriacigeorgica DSM 44484.</title>
        <authorList>
            <person name="Vautrin F."/>
            <person name="Bergeron E."/>
            <person name="Dubost A."/>
            <person name="Abrouk D."/>
            <person name="Rodriguez Nava V."/>
            <person name="Pujic P."/>
        </authorList>
    </citation>
    <scope>NUCLEOTIDE SEQUENCE [LARGE SCALE GENOMIC DNA]</scope>
    <source>
        <strain evidence="2 3">EML 1456</strain>
    </source>
</reference>
<evidence type="ECO:0000313" key="2">
    <source>
        <dbReference type="EMBL" id="TLG00366.1"/>
    </source>
</evidence>